<dbReference type="Proteomes" id="UP001177080">
    <property type="component" value="Unassembled WGS sequence"/>
</dbReference>
<protein>
    <submittedName>
        <fullName evidence="1">Uncharacterized protein</fullName>
    </submittedName>
</protein>
<dbReference type="RefSeq" id="WP_244760855.1">
    <property type="nucleotide sequence ID" value="NZ_JALJCJ010000002.1"/>
</dbReference>
<gene>
    <name evidence="1" type="ORF">GB928_018755</name>
</gene>
<reference evidence="1" key="1">
    <citation type="submission" date="2022-04" db="EMBL/GenBank/DDBJ databases">
        <title>Shinella lacus sp. nov., a novel member of the genus Shinella from water.</title>
        <authorList>
            <person name="Deng Y."/>
        </authorList>
    </citation>
    <scope>NUCLEOTIDE SEQUENCE</scope>
    <source>
        <strain evidence="1">JCM 31239</strain>
    </source>
</reference>
<comment type="caution">
    <text evidence="1">The sequence shown here is derived from an EMBL/GenBank/DDBJ whole genome shotgun (WGS) entry which is preliminary data.</text>
</comment>
<organism evidence="1 2">
    <name type="scientific">Shinella curvata</name>
    <dbReference type="NCBI Taxonomy" id="1817964"/>
    <lineage>
        <taxon>Bacteria</taxon>
        <taxon>Pseudomonadati</taxon>
        <taxon>Pseudomonadota</taxon>
        <taxon>Alphaproteobacteria</taxon>
        <taxon>Hyphomicrobiales</taxon>
        <taxon>Rhizobiaceae</taxon>
        <taxon>Shinella</taxon>
    </lineage>
</organism>
<dbReference type="EMBL" id="WHSC02000007">
    <property type="protein sequence ID" value="MDO6123233.1"/>
    <property type="molecule type" value="Genomic_DNA"/>
</dbReference>
<evidence type="ECO:0000313" key="1">
    <source>
        <dbReference type="EMBL" id="MDO6123233.1"/>
    </source>
</evidence>
<accession>A0ABT8XHS2</accession>
<evidence type="ECO:0000313" key="2">
    <source>
        <dbReference type="Proteomes" id="UP001177080"/>
    </source>
</evidence>
<keyword evidence="2" id="KW-1185">Reference proteome</keyword>
<proteinExistence type="predicted"/>
<sequence length="81" mass="8700">MREARLTDLADVKTGLNQLNSGLFILNDMVLGLQPVCGPPALRGQIDGVQAMFAMLVPFALKLEDALAAFPDDVTIEGERS</sequence>
<name>A0ABT8XHS2_9HYPH</name>